<feature type="region of interest" description="Disordered" evidence="1">
    <location>
        <begin position="1"/>
        <end position="23"/>
    </location>
</feature>
<comment type="caution">
    <text evidence="2">The sequence shown here is derived from an EMBL/GenBank/DDBJ whole genome shotgun (WGS) entry which is preliminary data.</text>
</comment>
<keyword evidence="3" id="KW-1185">Reference proteome</keyword>
<proteinExistence type="predicted"/>
<evidence type="ECO:0000313" key="2">
    <source>
        <dbReference type="EMBL" id="MPC89166.1"/>
    </source>
</evidence>
<feature type="compositionally biased region" description="Basic and acidic residues" evidence="1">
    <location>
        <begin position="14"/>
        <end position="23"/>
    </location>
</feature>
<organism evidence="2 3">
    <name type="scientific">Portunus trituberculatus</name>
    <name type="common">Swimming crab</name>
    <name type="synonym">Neptunus trituberculatus</name>
    <dbReference type="NCBI Taxonomy" id="210409"/>
    <lineage>
        <taxon>Eukaryota</taxon>
        <taxon>Metazoa</taxon>
        <taxon>Ecdysozoa</taxon>
        <taxon>Arthropoda</taxon>
        <taxon>Crustacea</taxon>
        <taxon>Multicrustacea</taxon>
        <taxon>Malacostraca</taxon>
        <taxon>Eumalacostraca</taxon>
        <taxon>Eucarida</taxon>
        <taxon>Decapoda</taxon>
        <taxon>Pleocyemata</taxon>
        <taxon>Brachyura</taxon>
        <taxon>Eubrachyura</taxon>
        <taxon>Portunoidea</taxon>
        <taxon>Portunidae</taxon>
        <taxon>Portuninae</taxon>
        <taxon>Portunus</taxon>
    </lineage>
</organism>
<accession>A0A5B7J5E4</accession>
<evidence type="ECO:0000313" key="3">
    <source>
        <dbReference type="Proteomes" id="UP000324222"/>
    </source>
</evidence>
<dbReference type="AlphaFoldDB" id="A0A5B7J5E4"/>
<reference evidence="2 3" key="1">
    <citation type="submission" date="2019-05" db="EMBL/GenBank/DDBJ databases">
        <title>Another draft genome of Portunus trituberculatus and its Hox gene families provides insights of decapod evolution.</title>
        <authorList>
            <person name="Jeong J.-H."/>
            <person name="Song I."/>
            <person name="Kim S."/>
            <person name="Choi T."/>
            <person name="Kim D."/>
            <person name="Ryu S."/>
            <person name="Kim W."/>
        </authorList>
    </citation>
    <scope>NUCLEOTIDE SEQUENCE [LARGE SCALE GENOMIC DNA]</scope>
    <source>
        <tissue evidence="2">Muscle</tissue>
    </source>
</reference>
<gene>
    <name evidence="2" type="ORF">E2C01_084101</name>
</gene>
<evidence type="ECO:0000256" key="1">
    <source>
        <dbReference type="SAM" id="MobiDB-lite"/>
    </source>
</evidence>
<dbReference type="EMBL" id="VSRR010080115">
    <property type="protein sequence ID" value="MPC89166.1"/>
    <property type="molecule type" value="Genomic_DNA"/>
</dbReference>
<protein>
    <submittedName>
        <fullName evidence="2">Uncharacterized protein</fullName>
    </submittedName>
</protein>
<dbReference type="Proteomes" id="UP000324222">
    <property type="component" value="Unassembled WGS sequence"/>
</dbReference>
<sequence>MAGVLGNFMRHSRARSEMQRRREALKAEREVSGCLKRGEEQVTKSRDVLSHNFVWRSL</sequence>
<name>A0A5B7J5E4_PORTR</name>